<sequence>MVAGVREQQKWGSSMRGMNDPSTGRALTSQGTVLQHLCWMGRTRSCRDLITHQALGASYLLLKYDCVWEAMTDCANALDHEIDCLFYGLPRPRSEPQSSRTRDYRVQPFISAPAPATCNLQEKCKLQTCKQLLGEGEEASCNRIGCQIHRCHVCCVMLVISSGEWAESTLLEIALHPMKGVWSFIPLLNQERGQAMQQDPVATQVALKLAGEQGVLGWLKMNGTRPHL</sequence>
<organism evidence="2 3">
    <name type="scientific">Anas platyrhynchos</name>
    <name type="common">Mallard</name>
    <name type="synonym">Anas boschas</name>
    <dbReference type="NCBI Taxonomy" id="8839"/>
    <lineage>
        <taxon>Eukaryota</taxon>
        <taxon>Metazoa</taxon>
        <taxon>Chordata</taxon>
        <taxon>Craniata</taxon>
        <taxon>Vertebrata</taxon>
        <taxon>Euteleostomi</taxon>
        <taxon>Archelosauria</taxon>
        <taxon>Archosauria</taxon>
        <taxon>Dinosauria</taxon>
        <taxon>Saurischia</taxon>
        <taxon>Theropoda</taxon>
        <taxon>Coelurosauria</taxon>
        <taxon>Aves</taxon>
        <taxon>Neognathae</taxon>
        <taxon>Galloanserae</taxon>
        <taxon>Anseriformes</taxon>
        <taxon>Anatidae</taxon>
        <taxon>Anatinae</taxon>
        <taxon>Anas</taxon>
    </lineage>
</organism>
<name>R0JNL8_ANAPL</name>
<evidence type="ECO:0000313" key="3">
    <source>
        <dbReference type="Proteomes" id="UP000296049"/>
    </source>
</evidence>
<keyword evidence="3" id="KW-1185">Reference proteome</keyword>
<evidence type="ECO:0000256" key="1">
    <source>
        <dbReference type="SAM" id="MobiDB-lite"/>
    </source>
</evidence>
<evidence type="ECO:0000313" key="2">
    <source>
        <dbReference type="EMBL" id="EOA98900.1"/>
    </source>
</evidence>
<accession>R0JNL8</accession>
<dbReference type="EMBL" id="KB743404">
    <property type="protein sequence ID" value="EOA98900.1"/>
    <property type="molecule type" value="Genomic_DNA"/>
</dbReference>
<gene>
    <name evidence="2" type="ORF">Anapl_04184</name>
</gene>
<proteinExistence type="predicted"/>
<dbReference type="AlphaFoldDB" id="R0JNL8"/>
<dbReference type="Proteomes" id="UP000296049">
    <property type="component" value="Unassembled WGS sequence"/>
</dbReference>
<feature type="region of interest" description="Disordered" evidence="1">
    <location>
        <begin position="1"/>
        <end position="26"/>
    </location>
</feature>
<protein>
    <submittedName>
        <fullName evidence="2">Uncharacterized protein</fullName>
    </submittedName>
</protein>
<reference evidence="3" key="1">
    <citation type="journal article" date="2013" name="Nat. Genet.">
        <title>The duck genome and transcriptome provide insight into an avian influenza virus reservoir species.</title>
        <authorList>
            <person name="Huang Y."/>
            <person name="Li Y."/>
            <person name="Burt D.W."/>
            <person name="Chen H."/>
            <person name="Zhang Y."/>
            <person name="Qian W."/>
            <person name="Kim H."/>
            <person name="Gan S."/>
            <person name="Zhao Y."/>
            <person name="Li J."/>
            <person name="Yi K."/>
            <person name="Feng H."/>
            <person name="Zhu P."/>
            <person name="Li B."/>
            <person name="Liu Q."/>
            <person name="Fairley S."/>
            <person name="Magor K.E."/>
            <person name="Du Z."/>
            <person name="Hu X."/>
            <person name="Goodman L."/>
            <person name="Tafer H."/>
            <person name="Vignal A."/>
            <person name="Lee T."/>
            <person name="Kim K.W."/>
            <person name="Sheng Z."/>
            <person name="An Y."/>
            <person name="Searle S."/>
            <person name="Herrero J."/>
            <person name="Groenen M.A."/>
            <person name="Crooijmans R.P."/>
            <person name="Faraut T."/>
            <person name="Cai Q."/>
            <person name="Webster R.G."/>
            <person name="Aldridge J.R."/>
            <person name="Warren W.C."/>
            <person name="Bartschat S."/>
            <person name="Kehr S."/>
            <person name="Marz M."/>
            <person name="Stadler P.F."/>
            <person name="Smith J."/>
            <person name="Kraus R.H."/>
            <person name="Zhao Y."/>
            <person name="Ren L."/>
            <person name="Fei J."/>
            <person name="Morisson M."/>
            <person name="Kaiser P."/>
            <person name="Griffin D.K."/>
            <person name="Rao M."/>
            <person name="Pitel F."/>
            <person name="Wang J."/>
            <person name="Li N."/>
        </authorList>
    </citation>
    <scope>NUCLEOTIDE SEQUENCE [LARGE SCALE GENOMIC DNA]</scope>
</reference>